<feature type="transmembrane region" description="Helical" evidence="1">
    <location>
        <begin position="111"/>
        <end position="129"/>
    </location>
</feature>
<dbReference type="InterPro" id="IPR025363">
    <property type="entry name" value="DUF4267"/>
</dbReference>
<dbReference type="Pfam" id="PF14087">
    <property type="entry name" value="DUF4267"/>
    <property type="match status" value="1"/>
</dbReference>
<proteinExistence type="predicted"/>
<evidence type="ECO:0000313" key="2">
    <source>
        <dbReference type="EMBL" id="TVY84212.1"/>
    </source>
</evidence>
<keyword evidence="1" id="KW-0472">Membrane</keyword>
<feature type="transmembrane region" description="Helical" evidence="1">
    <location>
        <begin position="82"/>
        <end position="105"/>
    </location>
</feature>
<gene>
    <name evidence="2" type="ORF">LSUE1_G001106</name>
</gene>
<organism evidence="2 3">
    <name type="scientific">Lachnellula suecica</name>
    <dbReference type="NCBI Taxonomy" id="602035"/>
    <lineage>
        <taxon>Eukaryota</taxon>
        <taxon>Fungi</taxon>
        <taxon>Dikarya</taxon>
        <taxon>Ascomycota</taxon>
        <taxon>Pezizomycotina</taxon>
        <taxon>Leotiomycetes</taxon>
        <taxon>Helotiales</taxon>
        <taxon>Lachnaceae</taxon>
        <taxon>Lachnellula</taxon>
    </lineage>
</organism>
<keyword evidence="1" id="KW-0812">Transmembrane</keyword>
<name>A0A8T9CGB7_9HELO</name>
<reference evidence="2 3" key="1">
    <citation type="submission" date="2018-05" db="EMBL/GenBank/DDBJ databases">
        <title>Genome sequencing and assembly of the regulated plant pathogen Lachnellula willkommii and related sister species for the development of diagnostic species identification markers.</title>
        <authorList>
            <person name="Giroux E."/>
            <person name="Bilodeau G."/>
        </authorList>
    </citation>
    <scope>NUCLEOTIDE SEQUENCE [LARGE SCALE GENOMIC DNA]</scope>
    <source>
        <strain evidence="2 3">CBS 268.59</strain>
    </source>
</reference>
<accession>A0A8T9CGB7</accession>
<evidence type="ECO:0000313" key="3">
    <source>
        <dbReference type="Proteomes" id="UP000469558"/>
    </source>
</evidence>
<evidence type="ECO:0000256" key="1">
    <source>
        <dbReference type="SAM" id="Phobius"/>
    </source>
</evidence>
<comment type="caution">
    <text evidence="2">The sequence shown here is derived from an EMBL/GenBank/DDBJ whole genome shotgun (WGS) entry which is preliminary data.</text>
</comment>
<keyword evidence="3" id="KW-1185">Reference proteome</keyword>
<dbReference type="EMBL" id="QGMK01000104">
    <property type="protein sequence ID" value="TVY84212.1"/>
    <property type="molecule type" value="Genomic_DNA"/>
</dbReference>
<keyword evidence="1" id="KW-1133">Transmembrane helix</keyword>
<dbReference type="Proteomes" id="UP000469558">
    <property type="component" value="Unassembled WGS sequence"/>
</dbReference>
<dbReference type="AlphaFoldDB" id="A0A8T9CGB7"/>
<feature type="transmembrane region" description="Helical" evidence="1">
    <location>
        <begin position="9"/>
        <end position="29"/>
    </location>
</feature>
<dbReference type="OrthoDB" id="5216128at2759"/>
<sequence length="130" mass="13713">MPLSHSRNLLTATSIFGTIFIAGGLNAIFRPGPALEFFDLNAAAAVSDQSLVDTLMLVYGVRDIFIGPAMYSAAYSGDRKHWGLIVLAGGGVAFVDGLACWLYVGKGEWNHWGYPPLVAGVGAVLLGVLD</sequence>
<protein>
    <submittedName>
        <fullName evidence="2">Uncharacterized protein</fullName>
    </submittedName>
</protein>